<protein>
    <submittedName>
        <fullName evidence="11">Uncharacterized protein</fullName>
    </submittedName>
</protein>
<feature type="compositionally biased region" description="Low complexity" evidence="9">
    <location>
        <begin position="301"/>
        <end position="324"/>
    </location>
</feature>
<dbReference type="GO" id="GO:0012505">
    <property type="term" value="C:endomembrane system"/>
    <property type="evidence" value="ECO:0007669"/>
    <property type="project" value="UniProtKB-SubCell"/>
</dbReference>
<dbReference type="Gene3D" id="4.10.400.10">
    <property type="entry name" value="Low-density Lipoprotein Receptor"/>
    <property type="match status" value="2"/>
</dbReference>
<comment type="caution">
    <text evidence="11">The sequence shown here is derived from an EMBL/GenBank/DDBJ whole genome shotgun (WGS) entry which is preliminary data.</text>
</comment>
<keyword evidence="6 10" id="KW-0472">Membrane</keyword>
<dbReference type="PROSITE" id="PS01209">
    <property type="entry name" value="LDLRA_1"/>
    <property type="match status" value="2"/>
</dbReference>
<evidence type="ECO:0000256" key="1">
    <source>
        <dbReference type="ARBA" id="ARBA00004167"/>
    </source>
</evidence>
<feature type="region of interest" description="Disordered" evidence="9">
    <location>
        <begin position="296"/>
        <end position="324"/>
    </location>
</feature>
<feature type="disulfide bond" evidence="8">
    <location>
        <begin position="264"/>
        <end position="279"/>
    </location>
</feature>
<dbReference type="PRINTS" id="PR00261">
    <property type="entry name" value="LDLRECEPTOR"/>
</dbReference>
<dbReference type="EMBL" id="VXIV02000287">
    <property type="protein sequence ID" value="KAF6039272.1"/>
    <property type="molecule type" value="Genomic_DNA"/>
</dbReference>
<dbReference type="Pfam" id="PF00057">
    <property type="entry name" value="Ldl_recept_a"/>
    <property type="match status" value="2"/>
</dbReference>
<dbReference type="OrthoDB" id="10062665at2759"/>
<evidence type="ECO:0000256" key="10">
    <source>
        <dbReference type="SAM" id="Phobius"/>
    </source>
</evidence>
<comment type="caution">
    <text evidence="8">Lacks conserved residue(s) required for the propagation of feature annotation.</text>
</comment>
<proteinExistence type="predicted"/>
<dbReference type="Proteomes" id="UP000593567">
    <property type="component" value="Unassembled WGS sequence"/>
</dbReference>
<dbReference type="InterPro" id="IPR036055">
    <property type="entry name" value="LDL_receptor-like_sf"/>
</dbReference>
<dbReference type="GO" id="GO:0016192">
    <property type="term" value="P:vesicle-mediated transport"/>
    <property type="evidence" value="ECO:0007669"/>
    <property type="project" value="UniProtKB-ARBA"/>
</dbReference>
<keyword evidence="3 10" id="KW-0812">Transmembrane</keyword>
<dbReference type="InterPro" id="IPR002172">
    <property type="entry name" value="LDrepeatLR_classA_rpt"/>
</dbReference>
<keyword evidence="5 10" id="KW-1133">Transmembrane helix</keyword>
<feature type="transmembrane region" description="Helical" evidence="10">
    <location>
        <begin position="72"/>
        <end position="96"/>
    </location>
</feature>
<evidence type="ECO:0000256" key="4">
    <source>
        <dbReference type="ARBA" id="ARBA00022737"/>
    </source>
</evidence>
<evidence type="ECO:0000256" key="8">
    <source>
        <dbReference type="PROSITE-ProRule" id="PRU00124"/>
    </source>
</evidence>
<evidence type="ECO:0000256" key="2">
    <source>
        <dbReference type="ARBA" id="ARBA00004308"/>
    </source>
</evidence>
<comment type="subcellular location">
    <subcellularLocation>
        <location evidence="2">Endomembrane system</location>
    </subcellularLocation>
    <subcellularLocation>
        <location evidence="1">Membrane</location>
        <topology evidence="1">Single-pass membrane protein</topology>
    </subcellularLocation>
</comment>
<dbReference type="InterPro" id="IPR050685">
    <property type="entry name" value="LDLR"/>
</dbReference>
<evidence type="ECO:0000256" key="3">
    <source>
        <dbReference type="ARBA" id="ARBA00022692"/>
    </source>
</evidence>
<keyword evidence="4" id="KW-0677">Repeat</keyword>
<evidence type="ECO:0000256" key="6">
    <source>
        <dbReference type="ARBA" id="ARBA00023136"/>
    </source>
</evidence>
<organism evidence="11 12">
    <name type="scientific">Bugula neritina</name>
    <name type="common">Brown bryozoan</name>
    <name type="synonym">Sertularia neritina</name>
    <dbReference type="NCBI Taxonomy" id="10212"/>
    <lineage>
        <taxon>Eukaryota</taxon>
        <taxon>Metazoa</taxon>
        <taxon>Spiralia</taxon>
        <taxon>Lophotrochozoa</taxon>
        <taxon>Bryozoa</taxon>
        <taxon>Gymnolaemata</taxon>
        <taxon>Cheilostomatida</taxon>
        <taxon>Flustrina</taxon>
        <taxon>Buguloidea</taxon>
        <taxon>Bugulidae</taxon>
        <taxon>Bugula</taxon>
    </lineage>
</organism>
<gene>
    <name evidence="11" type="ORF">EB796_002425</name>
</gene>
<evidence type="ECO:0000256" key="5">
    <source>
        <dbReference type="ARBA" id="ARBA00022989"/>
    </source>
</evidence>
<keyword evidence="7 8" id="KW-1015">Disulfide bond</keyword>
<accession>A0A7J7KM86</accession>
<dbReference type="CDD" id="cd00112">
    <property type="entry name" value="LDLa"/>
    <property type="match status" value="2"/>
</dbReference>
<dbReference type="InterPro" id="IPR023415">
    <property type="entry name" value="LDLR_class-A_CS"/>
</dbReference>
<dbReference type="PROSITE" id="PS50068">
    <property type="entry name" value="LDLRA_2"/>
    <property type="match status" value="2"/>
</dbReference>
<evidence type="ECO:0000256" key="9">
    <source>
        <dbReference type="SAM" id="MobiDB-lite"/>
    </source>
</evidence>
<reference evidence="11" key="1">
    <citation type="submission" date="2020-06" db="EMBL/GenBank/DDBJ databases">
        <title>Draft genome of Bugula neritina, a colonial animal packing powerful symbionts and potential medicines.</title>
        <authorList>
            <person name="Rayko M."/>
        </authorList>
    </citation>
    <scope>NUCLEOTIDE SEQUENCE [LARGE SCALE GENOMIC DNA]</scope>
    <source>
        <strain evidence="11">Kwan_BN1</strain>
    </source>
</reference>
<dbReference type="SUPFAM" id="SSF57424">
    <property type="entry name" value="LDL receptor-like module"/>
    <property type="match status" value="2"/>
</dbReference>
<dbReference type="AlphaFoldDB" id="A0A7J7KM86"/>
<keyword evidence="12" id="KW-1185">Reference proteome</keyword>
<sequence>MPLVMNIIVCSIIIIQSINSIVKAVGGRISTFLGYTTQITNTVYRSTRTMCWKLEFNKQTKLARNKLPSSRLALNIVGVLLLLMIGAAAAVLASYATKWWPVYPHNDNVYMKLTKFDSRIVNLTKGHLGKDCLDTEYARRMVGRYVYKCSKDGADECIPMDQRCDGYEDCEDGSDEVNCGRTCRTKVRFTCAILLNEKETGEGCFHQNYKCDGEVDCTGEPEDVNDESECANNFTIGVTGNTCGGENRWVCHDGTQCIPKDQHCDGAFNCWDSSDEFGCEYLPTLATNSSINSTIAPTPAPTTAAPTPVPTAATNSSTNSTDVP</sequence>
<evidence type="ECO:0000256" key="7">
    <source>
        <dbReference type="ARBA" id="ARBA00023157"/>
    </source>
</evidence>
<feature type="transmembrane region" description="Helical" evidence="10">
    <location>
        <begin position="6"/>
        <end position="25"/>
    </location>
</feature>
<evidence type="ECO:0000313" key="12">
    <source>
        <dbReference type="Proteomes" id="UP000593567"/>
    </source>
</evidence>
<evidence type="ECO:0000313" key="11">
    <source>
        <dbReference type="EMBL" id="KAF6039272.1"/>
    </source>
</evidence>
<dbReference type="GO" id="GO:0005886">
    <property type="term" value="C:plasma membrane"/>
    <property type="evidence" value="ECO:0007669"/>
    <property type="project" value="TreeGrafter"/>
</dbReference>
<feature type="disulfide bond" evidence="8">
    <location>
        <begin position="164"/>
        <end position="179"/>
    </location>
</feature>
<dbReference type="PANTHER" id="PTHR24270">
    <property type="entry name" value="LOW-DENSITY LIPOPROTEIN RECEPTOR-RELATED"/>
    <property type="match status" value="1"/>
</dbReference>
<dbReference type="SMART" id="SM00192">
    <property type="entry name" value="LDLa"/>
    <property type="match status" value="3"/>
</dbReference>
<name>A0A7J7KM86_BUGNE</name>